<feature type="compositionally biased region" description="Low complexity" evidence="1">
    <location>
        <begin position="18"/>
        <end position="29"/>
    </location>
</feature>
<evidence type="ECO:0000313" key="3">
    <source>
        <dbReference type="EMBL" id="NUB00112.1"/>
    </source>
</evidence>
<dbReference type="SUPFAM" id="SSF46785">
    <property type="entry name" value="Winged helix' DNA-binding domain"/>
    <property type="match status" value="1"/>
</dbReference>
<dbReference type="Gene3D" id="1.10.10.10">
    <property type="entry name" value="Winged helix-like DNA-binding domain superfamily/Winged helix DNA-binding domain"/>
    <property type="match status" value="1"/>
</dbReference>
<evidence type="ECO:0000256" key="1">
    <source>
        <dbReference type="SAM" id="MobiDB-lite"/>
    </source>
</evidence>
<dbReference type="InterPro" id="IPR039422">
    <property type="entry name" value="MarR/SlyA-like"/>
</dbReference>
<name>A0ABX2KHI6_9PROT</name>
<accession>A0ABX2KHI6</accession>
<sequence>MRRLFPDEAGALGRPSRKAAAAIEPAAKPTEVTGQSAGEIRAFRRSLPMALLKAREAVMARFRPLLHEHDLTEQQWRVLRALTTADEFRAGELARVSSISMPSLSRILRTLEKRGLIQRGIEDKDLRAAQISITPSGRDMIALIAPHSERRYAEITAAFGADRLATLYGLLDELADCLGGPDGGDGDEE</sequence>
<dbReference type="InterPro" id="IPR012712">
    <property type="entry name" value="HpaR/FarR"/>
</dbReference>
<dbReference type="SMART" id="SM00347">
    <property type="entry name" value="HTH_MARR"/>
    <property type="match status" value="1"/>
</dbReference>
<dbReference type="InterPro" id="IPR036390">
    <property type="entry name" value="WH_DNA-bd_sf"/>
</dbReference>
<evidence type="ECO:0000259" key="2">
    <source>
        <dbReference type="PROSITE" id="PS50995"/>
    </source>
</evidence>
<dbReference type="PANTHER" id="PTHR33164:SF13">
    <property type="entry name" value="4-HYDROXYPHENYLACETATE CATABOLISM PROTEIN"/>
    <property type="match status" value="1"/>
</dbReference>
<dbReference type="EMBL" id="WHOS01000013">
    <property type="protein sequence ID" value="NUB00112.1"/>
    <property type="molecule type" value="Genomic_DNA"/>
</dbReference>
<feature type="region of interest" description="Disordered" evidence="1">
    <location>
        <begin position="16"/>
        <end position="35"/>
    </location>
</feature>
<dbReference type="PANTHER" id="PTHR33164">
    <property type="entry name" value="TRANSCRIPTIONAL REGULATOR, MARR FAMILY"/>
    <property type="match status" value="1"/>
</dbReference>
<proteinExistence type="predicted"/>
<organism evidence="3 4">
    <name type="scientific">Azospirillum melinis</name>
    <dbReference type="NCBI Taxonomy" id="328839"/>
    <lineage>
        <taxon>Bacteria</taxon>
        <taxon>Pseudomonadati</taxon>
        <taxon>Pseudomonadota</taxon>
        <taxon>Alphaproteobacteria</taxon>
        <taxon>Rhodospirillales</taxon>
        <taxon>Azospirillaceae</taxon>
        <taxon>Azospirillum</taxon>
    </lineage>
</organism>
<dbReference type="InterPro" id="IPR000835">
    <property type="entry name" value="HTH_MarR-typ"/>
</dbReference>
<gene>
    <name evidence="3" type="primary">hpaR</name>
    <name evidence="3" type="ORF">GBZ48_12515</name>
</gene>
<protein>
    <submittedName>
        <fullName evidence="3">Homoprotocatechuate degradation operon regulator HpaR</fullName>
    </submittedName>
</protein>
<reference evidence="3 4" key="1">
    <citation type="submission" date="2019-10" db="EMBL/GenBank/DDBJ databases">
        <title>Genome sequence of Azospirillum melinis.</title>
        <authorList>
            <person name="Ambrosini A."/>
            <person name="Sant'Anna F.H."/>
            <person name="Cassan F.D."/>
            <person name="Souza E.M."/>
            <person name="Passaglia L.M.P."/>
        </authorList>
    </citation>
    <scope>NUCLEOTIDE SEQUENCE [LARGE SCALE GENOMIC DNA]</scope>
    <source>
        <strain evidence="3 4">TMCY0552</strain>
    </source>
</reference>
<evidence type="ECO:0000313" key="4">
    <source>
        <dbReference type="Proteomes" id="UP000605086"/>
    </source>
</evidence>
<dbReference type="Pfam" id="PF01047">
    <property type="entry name" value="MarR"/>
    <property type="match status" value="1"/>
</dbReference>
<dbReference type="PRINTS" id="PR00598">
    <property type="entry name" value="HTHMARR"/>
</dbReference>
<dbReference type="PROSITE" id="PS50995">
    <property type="entry name" value="HTH_MARR_2"/>
    <property type="match status" value="1"/>
</dbReference>
<feature type="domain" description="HTH marR-type" evidence="2">
    <location>
        <begin position="44"/>
        <end position="176"/>
    </location>
</feature>
<dbReference type="NCBIfam" id="TIGR02337">
    <property type="entry name" value="HpaR"/>
    <property type="match status" value="1"/>
</dbReference>
<dbReference type="Proteomes" id="UP000605086">
    <property type="component" value="Unassembled WGS sequence"/>
</dbReference>
<keyword evidence="4" id="KW-1185">Reference proteome</keyword>
<comment type="caution">
    <text evidence="3">The sequence shown here is derived from an EMBL/GenBank/DDBJ whole genome shotgun (WGS) entry which is preliminary data.</text>
</comment>
<dbReference type="InterPro" id="IPR036388">
    <property type="entry name" value="WH-like_DNA-bd_sf"/>
</dbReference>